<sequence>MPQVLSCLLSGLQERWSHFRTLGLLEGAPLGAITRVHRESSQNTKRYRGGIRIPKTLFLLRHVSDDFGIVYRIHRSTRYGTPTLDQAVFGPLAREHSSVQGARTTLQGFGMRCHECFPTRPYFLYEE</sequence>
<dbReference type="AlphaFoldDB" id="A0A6T6C1A6"/>
<dbReference type="EMBL" id="HBGH01007305">
    <property type="protein sequence ID" value="CAD9231842.1"/>
    <property type="molecule type" value="Transcribed_RNA"/>
</dbReference>
<name>A0A6T6C1A6_9RHOD</name>
<evidence type="ECO:0000313" key="2">
    <source>
        <dbReference type="EMBL" id="CAD9231844.1"/>
    </source>
</evidence>
<evidence type="ECO:0000313" key="1">
    <source>
        <dbReference type="EMBL" id="CAD9231842.1"/>
    </source>
</evidence>
<gene>
    <name evidence="1" type="ORF">CCAE0312_LOCUS3923</name>
    <name evidence="2" type="ORF">CCAE0312_LOCUS3925</name>
</gene>
<reference evidence="1" key="1">
    <citation type="submission" date="2021-01" db="EMBL/GenBank/DDBJ databases">
        <authorList>
            <person name="Corre E."/>
            <person name="Pelletier E."/>
            <person name="Niang G."/>
            <person name="Scheremetjew M."/>
            <person name="Finn R."/>
            <person name="Kale V."/>
            <person name="Holt S."/>
            <person name="Cochrane G."/>
            <person name="Meng A."/>
            <person name="Brown T."/>
            <person name="Cohen L."/>
        </authorList>
    </citation>
    <scope>NUCLEOTIDE SEQUENCE</scope>
    <source>
        <strain evidence="1">SAG 36.94</strain>
    </source>
</reference>
<organism evidence="1">
    <name type="scientific">Compsopogon caeruleus</name>
    <dbReference type="NCBI Taxonomy" id="31354"/>
    <lineage>
        <taxon>Eukaryota</taxon>
        <taxon>Rhodophyta</taxon>
        <taxon>Compsopogonophyceae</taxon>
        <taxon>Compsopogonales</taxon>
        <taxon>Compsopogonaceae</taxon>
        <taxon>Compsopogon</taxon>
    </lineage>
</organism>
<dbReference type="EMBL" id="HBGH01007307">
    <property type="protein sequence ID" value="CAD9231844.1"/>
    <property type="molecule type" value="Transcribed_RNA"/>
</dbReference>
<accession>A0A6T6C1A6</accession>
<proteinExistence type="predicted"/>
<protein>
    <submittedName>
        <fullName evidence="1">Uncharacterized protein</fullName>
    </submittedName>
</protein>